<feature type="signal peptide" evidence="1">
    <location>
        <begin position="1"/>
        <end position="25"/>
    </location>
</feature>
<evidence type="ECO:0000313" key="3">
    <source>
        <dbReference type="EMBL" id="MBV7256543.1"/>
    </source>
</evidence>
<feature type="domain" description="DUF4142" evidence="2">
    <location>
        <begin position="63"/>
        <end position="195"/>
    </location>
</feature>
<dbReference type="EMBL" id="JAGSPA010000002">
    <property type="protein sequence ID" value="MBV7256543.1"/>
    <property type="molecule type" value="Genomic_DNA"/>
</dbReference>
<proteinExistence type="predicted"/>
<name>A0ABS6SDR1_9SPHN</name>
<dbReference type="PROSITE" id="PS51257">
    <property type="entry name" value="PROKAR_LIPOPROTEIN"/>
    <property type="match status" value="1"/>
</dbReference>
<dbReference type="RefSeq" id="WP_218445198.1">
    <property type="nucleotide sequence ID" value="NZ_JAGSPA010000002.1"/>
</dbReference>
<reference evidence="3 4" key="1">
    <citation type="submission" date="2021-04" db="EMBL/GenBank/DDBJ databases">
        <authorList>
            <person name="Pira H."/>
            <person name="Risdian C."/>
            <person name="Wink J."/>
        </authorList>
    </citation>
    <scope>NUCLEOTIDE SEQUENCE [LARGE SCALE GENOMIC DNA]</scope>
    <source>
        <strain evidence="3 4">WHA3</strain>
    </source>
</reference>
<organism evidence="3 4">
    <name type="scientific">Pacificimonas pallii</name>
    <dbReference type="NCBI Taxonomy" id="2827236"/>
    <lineage>
        <taxon>Bacteria</taxon>
        <taxon>Pseudomonadati</taxon>
        <taxon>Pseudomonadota</taxon>
        <taxon>Alphaproteobacteria</taxon>
        <taxon>Sphingomonadales</taxon>
        <taxon>Sphingosinicellaceae</taxon>
        <taxon>Pacificimonas</taxon>
    </lineage>
</organism>
<evidence type="ECO:0000313" key="4">
    <source>
        <dbReference type="Proteomes" id="UP000722336"/>
    </source>
</evidence>
<sequence length="196" mass="20810">MTIITRGRTAIALIPVSLLMLTACGDGGATDAGPTPDEVVADIEAEMQAAEIAVANSGELTEAQDFIDRVAAAGGLMVGIADIASRDAKRDDVKAYVESSIADHRLMLASLKAAMQETSPDLTMNTKGDAFEQAMAEMRGALNADDMYLKKTRAARREFVAAIDDYLETGTYPALVSWAKDVKITTEAHGDQLAKL</sequence>
<evidence type="ECO:0000256" key="1">
    <source>
        <dbReference type="SAM" id="SignalP"/>
    </source>
</evidence>
<dbReference type="Pfam" id="PF13628">
    <property type="entry name" value="DUF4142"/>
    <property type="match status" value="1"/>
</dbReference>
<keyword evidence="1" id="KW-0732">Signal</keyword>
<gene>
    <name evidence="3" type="ORF">KCG44_07065</name>
</gene>
<accession>A0ABS6SDR1</accession>
<keyword evidence="4" id="KW-1185">Reference proteome</keyword>
<comment type="caution">
    <text evidence="3">The sequence shown here is derived from an EMBL/GenBank/DDBJ whole genome shotgun (WGS) entry which is preliminary data.</text>
</comment>
<dbReference type="Proteomes" id="UP000722336">
    <property type="component" value="Unassembled WGS sequence"/>
</dbReference>
<feature type="chain" id="PRO_5046072208" evidence="1">
    <location>
        <begin position="26"/>
        <end position="196"/>
    </location>
</feature>
<evidence type="ECO:0000259" key="2">
    <source>
        <dbReference type="Pfam" id="PF13628"/>
    </source>
</evidence>
<protein>
    <submittedName>
        <fullName evidence="3">DUF4142 domain-containing protein</fullName>
    </submittedName>
</protein>
<dbReference type="InterPro" id="IPR025419">
    <property type="entry name" value="DUF4142"/>
</dbReference>